<dbReference type="EMBL" id="CAJVPV010007215">
    <property type="protein sequence ID" value="CAG8616077.1"/>
    <property type="molecule type" value="Genomic_DNA"/>
</dbReference>
<gene>
    <name evidence="1" type="ORF">AMORRO_LOCUS8447</name>
</gene>
<name>A0A9N9CXK3_9GLOM</name>
<dbReference type="Proteomes" id="UP000789342">
    <property type="component" value="Unassembled WGS sequence"/>
</dbReference>
<evidence type="ECO:0000313" key="1">
    <source>
        <dbReference type="EMBL" id="CAG8616077.1"/>
    </source>
</evidence>
<proteinExistence type="predicted"/>
<reference evidence="1" key="1">
    <citation type="submission" date="2021-06" db="EMBL/GenBank/DDBJ databases">
        <authorList>
            <person name="Kallberg Y."/>
            <person name="Tangrot J."/>
            <person name="Rosling A."/>
        </authorList>
    </citation>
    <scope>NUCLEOTIDE SEQUENCE</scope>
    <source>
        <strain evidence="1">CL551</strain>
    </source>
</reference>
<organism evidence="1 2">
    <name type="scientific">Acaulospora morrowiae</name>
    <dbReference type="NCBI Taxonomy" id="94023"/>
    <lineage>
        <taxon>Eukaryota</taxon>
        <taxon>Fungi</taxon>
        <taxon>Fungi incertae sedis</taxon>
        <taxon>Mucoromycota</taxon>
        <taxon>Glomeromycotina</taxon>
        <taxon>Glomeromycetes</taxon>
        <taxon>Diversisporales</taxon>
        <taxon>Acaulosporaceae</taxon>
        <taxon>Acaulospora</taxon>
    </lineage>
</organism>
<evidence type="ECO:0000313" key="2">
    <source>
        <dbReference type="Proteomes" id="UP000789342"/>
    </source>
</evidence>
<dbReference type="AlphaFoldDB" id="A0A9N9CXK3"/>
<protein>
    <submittedName>
        <fullName evidence="1">18659_t:CDS:1</fullName>
    </submittedName>
</protein>
<sequence>MTSVLWRSCSKKFKRRMRRYARGFYENNNKTRPILMTKAPAVIENDPNHWKNNTQHGSLSVLNVNVVDYEQRFPLVDPYKHTPISTVDKFDQQGQNVAPTFQHENYPMMNNDANYNHQIFPITMEHFEDQSILPLTHSAKRQERDISFTSQHGNWCEFPNTYRVGHNMPFTLRHDIVYPLNACEYRQEHNTQFIPQLENSSIEVDSEYFGDGHLAFPANWH</sequence>
<keyword evidence="2" id="KW-1185">Reference proteome</keyword>
<comment type="caution">
    <text evidence="1">The sequence shown here is derived from an EMBL/GenBank/DDBJ whole genome shotgun (WGS) entry which is preliminary data.</text>
</comment>
<accession>A0A9N9CXK3</accession>